<comment type="caution">
    <text evidence="2">The sequence shown here is derived from an EMBL/GenBank/DDBJ whole genome shotgun (WGS) entry which is preliminary data.</text>
</comment>
<gene>
    <name evidence="2" type="ORF">KIH27_19745</name>
</gene>
<protein>
    <submittedName>
        <fullName evidence="2">DUF2236 domain-containing protein</fullName>
    </submittedName>
</protein>
<keyword evidence="3" id="KW-1185">Reference proteome</keyword>
<dbReference type="InterPro" id="IPR018713">
    <property type="entry name" value="MPAB/Lcp_cat_dom"/>
</dbReference>
<evidence type="ECO:0000313" key="3">
    <source>
        <dbReference type="Proteomes" id="UP001519535"/>
    </source>
</evidence>
<feature type="domain" description="ER-bound oxygenase mpaB/mpaB'/Rubber oxygenase catalytic" evidence="1">
    <location>
        <begin position="16"/>
        <end position="236"/>
    </location>
</feature>
<dbReference type="EMBL" id="JAHCLR010000060">
    <property type="protein sequence ID" value="MBS9535823.1"/>
    <property type="molecule type" value="Genomic_DNA"/>
</dbReference>
<dbReference type="Pfam" id="PF09995">
    <property type="entry name" value="MPAB_Lcp_cat"/>
    <property type="match status" value="1"/>
</dbReference>
<proteinExistence type="predicted"/>
<organism evidence="2 3">
    <name type="scientific">Mycolicibacter acidiphilus</name>
    <dbReference type="NCBI Taxonomy" id="2835306"/>
    <lineage>
        <taxon>Bacteria</taxon>
        <taxon>Bacillati</taxon>
        <taxon>Actinomycetota</taxon>
        <taxon>Actinomycetes</taxon>
        <taxon>Mycobacteriales</taxon>
        <taxon>Mycobacteriaceae</taxon>
        <taxon>Mycolicibacter</taxon>
    </lineage>
</organism>
<dbReference type="RefSeq" id="WP_214094672.1">
    <property type="nucleotide sequence ID" value="NZ_JAHCLR010000060.1"/>
</dbReference>
<evidence type="ECO:0000259" key="1">
    <source>
        <dbReference type="Pfam" id="PF09995"/>
    </source>
</evidence>
<dbReference type="PANTHER" id="PTHR36151:SF3">
    <property type="entry name" value="ER-BOUND OXYGENASE MPAB_MPAB'_RUBBER OXYGENASE CATALYTIC DOMAIN-CONTAINING PROTEIN"/>
    <property type="match status" value="1"/>
</dbReference>
<name>A0ABS5RQH4_9MYCO</name>
<dbReference type="PANTHER" id="PTHR36151">
    <property type="entry name" value="BLR2777 PROTEIN"/>
    <property type="match status" value="1"/>
</dbReference>
<reference evidence="2 3" key="1">
    <citation type="submission" date="2021-05" db="EMBL/GenBank/DDBJ databases">
        <title>Mycobacterium acidophilum sp. nov., an extremely acid-tolerant member of the genus Mycobacterium.</title>
        <authorList>
            <person name="Xia J."/>
        </authorList>
    </citation>
    <scope>NUCLEOTIDE SEQUENCE [LARGE SCALE GENOMIC DNA]</scope>
    <source>
        <strain evidence="2 3">M1</strain>
    </source>
</reference>
<sequence>MPNPVDRGLNLEDYVGEGFLFLGAGVTVLLQLAEPGVGHGVVDHSTVLSRPLDRLRTTMTYVYAVTLGSDEECRALAKMVNQAHVPVKSQPGAPVAYNGFDPDLQLWVAATLYQNGLDLYQRFLGPMDDATAERIYQQSAIYGTALQVTPEMWPATRAEFDRYWDRKLDELTIDDKVRAFCHELFRGGDSPLLIRLGMPLNRWITRGMLPPRVREELHWTWSPLDQRLFDLLMTVLPPVYRLLPKTIRWLPSTYYLWAMRRRLRSGRRLIDERDRAGVA</sequence>
<evidence type="ECO:0000313" key="2">
    <source>
        <dbReference type="EMBL" id="MBS9535823.1"/>
    </source>
</evidence>
<dbReference type="Proteomes" id="UP001519535">
    <property type="component" value="Unassembled WGS sequence"/>
</dbReference>
<accession>A0ABS5RQH4</accession>